<comment type="catalytic activity">
    <reaction evidence="3">
        <text>L-methionyl-[protein] + [thioredoxin]-disulfide + H2O = L-methionyl-(R)-S-oxide-[protein] + [thioredoxin]-dithiol</text>
        <dbReference type="Rhea" id="RHEA:24164"/>
        <dbReference type="Rhea" id="RHEA-COMP:10698"/>
        <dbReference type="Rhea" id="RHEA-COMP:10700"/>
        <dbReference type="Rhea" id="RHEA-COMP:12313"/>
        <dbReference type="Rhea" id="RHEA-COMP:12314"/>
        <dbReference type="ChEBI" id="CHEBI:15377"/>
        <dbReference type="ChEBI" id="CHEBI:16044"/>
        <dbReference type="ChEBI" id="CHEBI:29950"/>
        <dbReference type="ChEBI" id="CHEBI:45764"/>
        <dbReference type="ChEBI" id="CHEBI:50058"/>
        <dbReference type="EC" id="1.8.4.12"/>
    </reaction>
</comment>
<dbReference type="InterPro" id="IPR028427">
    <property type="entry name" value="Met_Sox_Rdtase_MsrB"/>
</dbReference>
<evidence type="ECO:0000256" key="1">
    <source>
        <dbReference type="ARBA" id="ARBA00012499"/>
    </source>
</evidence>
<dbReference type="PANTHER" id="PTHR10173:SF52">
    <property type="entry name" value="METHIONINE-R-SULFOXIDE REDUCTASE B1"/>
    <property type="match status" value="1"/>
</dbReference>
<gene>
    <name evidence="6" type="ORF">GCM10009830_41410</name>
</gene>
<reference evidence="6 7" key="1">
    <citation type="journal article" date="2019" name="Int. J. Syst. Evol. Microbiol.">
        <title>The Global Catalogue of Microorganisms (GCM) 10K type strain sequencing project: providing services to taxonomists for standard genome sequencing and annotation.</title>
        <authorList>
            <consortium name="The Broad Institute Genomics Platform"/>
            <consortium name="The Broad Institute Genome Sequencing Center for Infectious Disease"/>
            <person name="Wu L."/>
            <person name="Ma J."/>
        </authorList>
    </citation>
    <scope>NUCLEOTIDE SEQUENCE [LARGE SCALE GENOMIC DNA]</scope>
    <source>
        <strain evidence="6 7">JCM 16001</strain>
    </source>
</reference>
<evidence type="ECO:0000259" key="5">
    <source>
        <dbReference type="PROSITE" id="PS51790"/>
    </source>
</evidence>
<dbReference type="InterPro" id="IPR011057">
    <property type="entry name" value="Mss4-like_sf"/>
</dbReference>
<evidence type="ECO:0000256" key="3">
    <source>
        <dbReference type="ARBA" id="ARBA00048488"/>
    </source>
</evidence>
<dbReference type="Gene3D" id="2.170.150.20">
    <property type="entry name" value="Peptide methionine sulfoxide reductase"/>
    <property type="match status" value="1"/>
</dbReference>
<evidence type="ECO:0000313" key="7">
    <source>
        <dbReference type="Proteomes" id="UP001499851"/>
    </source>
</evidence>
<dbReference type="InterPro" id="IPR002579">
    <property type="entry name" value="Met_Sox_Rdtase_MsrB_dom"/>
</dbReference>
<dbReference type="SUPFAM" id="SSF51316">
    <property type="entry name" value="Mss4-like"/>
    <property type="match status" value="1"/>
</dbReference>
<dbReference type="PANTHER" id="PTHR10173">
    <property type="entry name" value="METHIONINE SULFOXIDE REDUCTASE"/>
    <property type="match status" value="1"/>
</dbReference>
<feature type="domain" description="MsrB" evidence="5">
    <location>
        <begin position="44"/>
        <end position="168"/>
    </location>
</feature>
<name>A0ABN2HKY8_9ACTN</name>
<feature type="compositionally biased region" description="Low complexity" evidence="4">
    <location>
        <begin position="18"/>
        <end position="32"/>
    </location>
</feature>
<feature type="region of interest" description="Disordered" evidence="4">
    <location>
        <begin position="1"/>
        <end position="47"/>
    </location>
</feature>
<evidence type="ECO:0000256" key="2">
    <source>
        <dbReference type="ARBA" id="ARBA00023002"/>
    </source>
</evidence>
<sequence>MAGILAARPRGGAGSGVRGPSRGRVRSAAAGSRLGGMGPERGNDEQWREKLTRDEYRVLREGGTEAPWTGEYVDEKRRGVYRCRACGSELFASDTKFDSRCGWPSFWTPMAGDRVRLLSDDTLGMQRTEVRCANCDSHLGHVFYGEGWDNPDDARFCINSISLTLEPVEDQAA</sequence>
<dbReference type="EC" id="1.8.4.12" evidence="1"/>
<dbReference type="Pfam" id="PF01641">
    <property type="entry name" value="SelR"/>
    <property type="match status" value="1"/>
</dbReference>
<comment type="caution">
    <text evidence="6">The sequence shown here is derived from an EMBL/GenBank/DDBJ whole genome shotgun (WGS) entry which is preliminary data.</text>
</comment>
<proteinExistence type="predicted"/>
<organism evidence="6 7">
    <name type="scientific">Glycomyces endophyticus</name>
    <dbReference type="NCBI Taxonomy" id="480996"/>
    <lineage>
        <taxon>Bacteria</taxon>
        <taxon>Bacillati</taxon>
        <taxon>Actinomycetota</taxon>
        <taxon>Actinomycetes</taxon>
        <taxon>Glycomycetales</taxon>
        <taxon>Glycomycetaceae</taxon>
        <taxon>Glycomyces</taxon>
    </lineage>
</organism>
<feature type="compositionally biased region" description="Low complexity" evidence="4">
    <location>
        <begin position="1"/>
        <end position="10"/>
    </location>
</feature>
<accession>A0ABN2HKY8</accession>
<evidence type="ECO:0000256" key="4">
    <source>
        <dbReference type="SAM" id="MobiDB-lite"/>
    </source>
</evidence>
<dbReference type="PROSITE" id="PS51790">
    <property type="entry name" value="MSRB"/>
    <property type="match status" value="1"/>
</dbReference>
<dbReference type="NCBIfam" id="TIGR00357">
    <property type="entry name" value="peptide-methionine (R)-S-oxide reductase MsrB"/>
    <property type="match status" value="1"/>
</dbReference>
<dbReference type="EMBL" id="BAAAQF010000022">
    <property type="protein sequence ID" value="GAA1689548.1"/>
    <property type="molecule type" value="Genomic_DNA"/>
</dbReference>
<dbReference type="Proteomes" id="UP001499851">
    <property type="component" value="Unassembled WGS sequence"/>
</dbReference>
<keyword evidence="2" id="KW-0560">Oxidoreductase</keyword>
<keyword evidence="7" id="KW-1185">Reference proteome</keyword>
<evidence type="ECO:0000313" key="6">
    <source>
        <dbReference type="EMBL" id="GAA1689548.1"/>
    </source>
</evidence>
<protein>
    <recommendedName>
        <fullName evidence="1">peptide-methionine (R)-S-oxide reductase</fullName>
        <ecNumber evidence="1">1.8.4.12</ecNumber>
    </recommendedName>
</protein>